<evidence type="ECO:0000313" key="3">
    <source>
        <dbReference type="Proteomes" id="UP001367676"/>
    </source>
</evidence>
<feature type="compositionally biased region" description="Polar residues" evidence="1">
    <location>
        <begin position="28"/>
        <end position="38"/>
    </location>
</feature>
<evidence type="ECO:0000313" key="2">
    <source>
        <dbReference type="EMBL" id="KAK7602013.1"/>
    </source>
</evidence>
<feature type="region of interest" description="Disordered" evidence="1">
    <location>
        <begin position="233"/>
        <end position="265"/>
    </location>
</feature>
<feature type="compositionally biased region" description="Basic and acidic residues" evidence="1">
    <location>
        <begin position="1510"/>
        <end position="1527"/>
    </location>
</feature>
<feature type="region of interest" description="Disordered" evidence="1">
    <location>
        <begin position="2006"/>
        <end position="2027"/>
    </location>
</feature>
<protein>
    <submittedName>
        <fullName evidence="2">Uncharacterized protein</fullName>
    </submittedName>
</protein>
<gene>
    <name evidence="2" type="ORF">V9T40_009454</name>
</gene>
<feature type="region of interest" description="Disordered" evidence="1">
    <location>
        <begin position="1453"/>
        <end position="1586"/>
    </location>
</feature>
<dbReference type="Proteomes" id="UP001367676">
    <property type="component" value="Unassembled WGS sequence"/>
</dbReference>
<dbReference type="EMBL" id="JBBCAQ010000010">
    <property type="protein sequence ID" value="KAK7602013.1"/>
    <property type="molecule type" value="Genomic_DNA"/>
</dbReference>
<feature type="compositionally biased region" description="Basic and acidic residues" evidence="1">
    <location>
        <begin position="369"/>
        <end position="378"/>
    </location>
</feature>
<feature type="compositionally biased region" description="Basic residues" evidence="1">
    <location>
        <begin position="788"/>
        <end position="809"/>
    </location>
</feature>
<name>A0AAN9Y6R2_9HEMI</name>
<evidence type="ECO:0000256" key="1">
    <source>
        <dbReference type="SAM" id="MobiDB-lite"/>
    </source>
</evidence>
<feature type="compositionally biased region" description="Basic and acidic residues" evidence="1">
    <location>
        <begin position="1454"/>
        <end position="1482"/>
    </location>
</feature>
<feature type="region of interest" description="Disordered" evidence="1">
    <location>
        <begin position="1871"/>
        <end position="1952"/>
    </location>
</feature>
<proteinExistence type="predicted"/>
<keyword evidence="3" id="KW-1185">Reference proteome</keyword>
<feature type="region of interest" description="Disordered" evidence="1">
    <location>
        <begin position="1620"/>
        <end position="1643"/>
    </location>
</feature>
<comment type="caution">
    <text evidence="2">The sequence shown here is derived from an EMBL/GenBank/DDBJ whole genome shotgun (WGS) entry which is preliminary data.</text>
</comment>
<accession>A0AAN9Y6R2</accession>
<organism evidence="2 3">
    <name type="scientific">Parthenolecanium corni</name>
    <dbReference type="NCBI Taxonomy" id="536013"/>
    <lineage>
        <taxon>Eukaryota</taxon>
        <taxon>Metazoa</taxon>
        <taxon>Ecdysozoa</taxon>
        <taxon>Arthropoda</taxon>
        <taxon>Hexapoda</taxon>
        <taxon>Insecta</taxon>
        <taxon>Pterygota</taxon>
        <taxon>Neoptera</taxon>
        <taxon>Paraneoptera</taxon>
        <taxon>Hemiptera</taxon>
        <taxon>Sternorrhyncha</taxon>
        <taxon>Coccoidea</taxon>
        <taxon>Coccidae</taxon>
        <taxon>Parthenolecanium</taxon>
    </lineage>
</organism>
<feature type="compositionally biased region" description="Polar residues" evidence="1">
    <location>
        <begin position="1929"/>
        <end position="1948"/>
    </location>
</feature>
<feature type="compositionally biased region" description="Basic and acidic residues" evidence="1">
    <location>
        <begin position="1625"/>
        <end position="1635"/>
    </location>
</feature>
<reference evidence="2 3" key="1">
    <citation type="submission" date="2024-03" db="EMBL/GenBank/DDBJ databases">
        <title>Adaptation during the transition from Ophiocordyceps entomopathogen to insect associate is accompanied by gene loss and intensified selection.</title>
        <authorList>
            <person name="Ward C.M."/>
            <person name="Onetto C.A."/>
            <person name="Borneman A.R."/>
        </authorList>
    </citation>
    <scope>NUCLEOTIDE SEQUENCE [LARGE SCALE GENOMIC DNA]</scope>
    <source>
        <strain evidence="2">AWRI1</strain>
        <tissue evidence="2">Single Adult Female</tissue>
    </source>
</reference>
<feature type="region of interest" description="Disordered" evidence="1">
    <location>
        <begin position="1"/>
        <end position="39"/>
    </location>
</feature>
<feature type="region of interest" description="Disordered" evidence="1">
    <location>
        <begin position="775"/>
        <end position="839"/>
    </location>
</feature>
<feature type="compositionally biased region" description="Pro residues" evidence="1">
    <location>
        <begin position="1530"/>
        <end position="1584"/>
    </location>
</feature>
<feature type="compositionally biased region" description="Basic residues" evidence="1">
    <location>
        <begin position="1495"/>
        <end position="1508"/>
    </location>
</feature>
<feature type="compositionally biased region" description="Polar residues" evidence="1">
    <location>
        <begin position="235"/>
        <end position="250"/>
    </location>
</feature>
<feature type="region of interest" description="Disordered" evidence="1">
    <location>
        <begin position="356"/>
        <end position="378"/>
    </location>
</feature>
<feature type="region of interest" description="Disordered" evidence="1">
    <location>
        <begin position="2179"/>
        <end position="2205"/>
    </location>
</feature>
<sequence length="2233" mass="251708">MKPEDSTVSDENEDVHSSGKCTVKSIRTVENPSPQNVSSKKKNALLLKVSHDNVDTKKPIFRRKLIEKYSTARYNFNTKRVNSLQPLSKKKAKQSSIVCESVERKKSIFGVDFYNLFRESNSKNNTIHINSAVIPRNSSTDFPAQSSSANTEESFRSDRLNVVGNSNFKDCGVPVPERNESFISCHHEKDENPRAESMLPARNLKSIHKRTVMSDLRASILSRVRLAQSIGALNGSGSSKTLETASSLFSDNEDSDSGESTYLTISYDGDSDSRFSIISNEDSGESYDASKSAKATARRLCSEFNSELAKKIETEKADKSTAHRPNIDSSVTVKNAESCLSLKKCDTNTAGLKLSDSDSDSGLQLGSSDGEKSCSDQLKPEVPKVGFAKLLSKNIEKSHKHLFSFDKTNDWVNYSSQKPSQLEPNSGLNVDALSAQIPLTNRTCEHLSSDSNAVSHDSSVDVASNSANKELSSFGSNKVVKTSEANKNLRITCSEPFTGLENQTSHDSDREELAEEVTATSNCVIPEKSSFVETDIQSHISAENSGQVPVLLKRTLVYDEVAKSEHEKNIEKWKLVPSAFYQHLAENYETQKMDTYMPEMQKKKRKKRTMKKRLGYPRRHVLAKKVPDEPIQIPYRDPYADTLKELEIQEESKDEPLTENIGMILHVGVNRPLFPEIYRNIITLNEKKTDGEITDLWADFALTTLITEKSSKPFKSVFLPVKDTKLKSTIDEYRQKTSCEFQEVDLQKVTSVKPCKKDCADATLAKNLCSVRKRKNADNCDGSSAKLSSRKKFGSSAKRRKTEKSKNRPIYKVDFPTIRISPPSPSPKSKCMSLTNPPTESFEATDEIAEPAVENSIPAVENSIPVVENSIPAVENSIPDVEYSSSTTEKLSDEALLAKHGYKPCCVLLPKISTLPSSTYAEEDEESDNLVHFFGEDHCSRTYGQMLDYRSRNHSLVFFHRLKRILRLQRQNNKLFHSCRYVRLRPDIDDEFEVIDVLHDSAESSIDSKSFTAEVTKNPLDILKTWKLNLFEAPLLKGIDVNANKFPIRFMNHQLLKSEINVKWFILQLNKCMLNVIHRDNDVLPIEQLFQIICRADLTKKVVCNTIGAEFNPDVLNFGVYGVPGLCEAVVLGPYANEETQHDLTALVQLWNGETAIIPILETSFDVNKFFLWNEDSKVRSVYGLWWKPGDVVPCTYAANSAFMNHLFNPAECEPSIERSVKVQSLLKQHPCLTYSKYDRGGLDVNIRLIHQSTKLNYASSGLNVSERIAMQNFVVNDSPLLQPTKLRSRTNMPNYSNMVSPKLVFSEPKSDVKRDQKNLQKLLPPKIPVRHMSTSERLRTNTVNERLRRKEFSVLRSNLRSTVDAKQDASLISILNKAQEVIKIYLKEENNLKSTKRNLFFIRKNLIRKLKADMRKFPNDHLCYRKSIEVILNLGKADRAENFARNPQLEAMVEPKVDEKDDRKDNIVTDSNKPIESDKPVQKKINPIAMSRNLKLKRRHRVGKGVWRKVVESTRLEPPQKTREQSRPQPRPQPSPQSCPQPRQQPCPQPRQQPCPQPRQQPCPQPRQQPCPQPRQQPCPQPRQQPCSPVSESFEICSSLEEVLRSEHSYSKRGIGLRRNGRWSSKDVPSKEQQKLPSNPSSLMVRFSQDATESSNDRDQVAVYLTENDLPVTKLVIQRLKSVNENSRHLSSTERRNQIIALIREIVRKSLSSAHSQDSPSNQEERFLVPRLLLLQRLLEGANMRVRDSSKIRVIDETIEISDDDDQDEFSIESTDNTSCADNVDGQTSKRCVYVKVSSAQPNVSPLQDGIVLTNSPVSVSSSDGRDSQMENDATTIIDDQLSVENQIFLNTQGDEVDLCNYISNTVALQSSKRRRAPSSNPGQRKVTLLKRVNGAVSADGDETPDADPNPISTPPELVDASLPANRGNVSSRGCSRKQPSSQSKVSRNNRMVPRRIRRFKLPNSEVKLLRDMLETPTPTPPRERLYAKKTFSTPNYRKLIAQRRAKKEMMSPTSVSVAESRETHCGSTDVNDLDYDYAAESFDMPEDVTEDAPMSLSDYMRIHPDLLIAKRIPSKKPPFARFKPNILAKSSKAKSSSSSRVVVPLNGKKVSLPAVLDKRFAMKKRIRCPSFVPPSLHRTSSAKTVATKEEPTEMSIFPLEEDTATEFQDDVNEETVDDFGSFEYGSPEDDEPSTSRRSSGDSSTRLAVKSFASVHSFNDNFINNMDRLLKF</sequence>